<dbReference type="EMBL" id="JARBDR010000657">
    <property type="protein sequence ID" value="KAJ8309369.1"/>
    <property type="molecule type" value="Genomic_DNA"/>
</dbReference>
<evidence type="ECO:0000313" key="1">
    <source>
        <dbReference type="EMBL" id="KAJ8309369.1"/>
    </source>
</evidence>
<keyword evidence="2" id="KW-1185">Reference proteome</keyword>
<accession>A0ABQ9EW14</accession>
<feature type="non-terminal residue" evidence="1">
    <location>
        <position position="1"/>
    </location>
</feature>
<proteinExistence type="predicted"/>
<sequence length="130" mass="15452">LYANELTIGKYSLNYHRYDDFVQRLIDNSLVFNNEEHWDPECGFIKVKRQMGEYQFFVLLRKCKCGHHSDKTNIISQESNIMNGKHDGVDLHDSESCIYGAHKSSYRGWLWKYTLVLHCYCSKSKKSYKR</sequence>
<reference evidence="1 2" key="1">
    <citation type="submission" date="2022-12" db="EMBL/GenBank/DDBJ databases">
        <title>Chromosome-level genome of Tegillarca granosa.</title>
        <authorList>
            <person name="Kim J."/>
        </authorList>
    </citation>
    <scope>NUCLEOTIDE SEQUENCE [LARGE SCALE GENOMIC DNA]</scope>
    <source>
        <strain evidence="1">Teg-2019</strain>
        <tissue evidence="1">Adductor muscle</tissue>
    </source>
</reference>
<evidence type="ECO:0000313" key="2">
    <source>
        <dbReference type="Proteomes" id="UP001217089"/>
    </source>
</evidence>
<dbReference type="Proteomes" id="UP001217089">
    <property type="component" value="Unassembled WGS sequence"/>
</dbReference>
<protein>
    <submittedName>
        <fullName evidence="1">Uncharacterized protein</fullName>
    </submittedName>
</protein>
<comment type="caution">
    <text evidence="1">The sequence shown here is derived from an EMBL/GenBank/DDBJ whole genome shotgun (WGS) entry which is preliminary data.</text>
</comment>
<gene>
    <name evidence="1" type="ORF">KUTeg_014243</name>
</gene>
<organism evidence="1 2">
    <name type="scientific">Tegillarca granosa</name>
    <name type="common">Malaysian cockle</name>
    <name type="synonym">Anadara granosa</name>
    <dbReference type="NCBI Taxonomy" id="220873"/>
    <lineage>
        <taxon>Eukaryota</taxon>
        <taxon>Metazoa</taxon>
        <taxon>Spiralia</taxon>
        <taxon>Lophotrochozoa</taxon>
        <taxon>Mollusca</taxon>
        <taxon>Bivalvia</taxon>
        <taxon>Autobranchia</taxon>
        <taxon>Pteriomorphia</taxon>
        <taxon>Arcoida</taxon>
        <taxon>Arcoidea</taxon>
        <taxon>Arcidae</taxon>
        <taxon>Tegillarca</taxon>
    </lineage>
</organism>
<name>A0ABQ9EW14_TEGGR</name>